<keyword evidence="5 7" id="KW-0648">Protein biosynthesis</keyword>
<dbReference type="Gene3D" id="3.40.50.300">
    <property type="entry name" value="P-loop containing nucleotide triphosphate hydrolases"/>
    <property type="match status" value="1"/>
</dbReference>
<feature type="domain" description="Tr-type G" evidence="9">
    <location>
        <begin position="151"/>
        <end position="320"/>
    </location>
</feature>
<dbReference type="InterPro" id="IPR027417">
    <property type="entry name" value="P-loop_NTPase"/>
</dbReference>
<dbReference type="Gene3D" id="2.40.30.10">
    <property type="entry name" value="Translation factors"/>
    <property type="match status" value="2"/>
</dbReference>
<dbReference type="SUPFAM" id="SSF50447">
    <property type="entry name" value="Translation proteins"/>
    <property type="match status" value="2"/>
</dbReference>
<evidence type="ECO:0000256" key="8">
    <source>
        <dbReference type="RuleBase" id="RU000644"/>
    </source>
</evidence>
<proteinExistence type="inferred from homology"/>
<dbReference type="CDD" id="cd03702">
    <property type="entry name" value="IF2_mtIF2_II"/>
    <property type="match status" value="1"/>
</dbReference>
<evidence type="ECO:0000256" key="5">
    <source>
        <dbReference type="ARBA" id="ARBA00022917"/>
    </source>
</evidence>
<keyword evidence="4 7" id="KW-0547">Nucleotide-binding</keyword>
<evidence type="ECO:0000256" key="1">
    <source>
        <dbReference type="ARBA" id="ARBA00007733"/>
    </source>
</evidence>
<dbReference type="FunFam" id="3.40.50.10050:FF:000001">
    <property type="entry name" value="Translation initiation factor IF-2"/>
    <property type="match status" value="1"/>
</dbReference>
<sequence length="654" mass="71249">MAIRVHQLAKKLGMSSKEMLEVLSRLNVPVKGHMSSLDDETAEIVTHELATEQNKKKEVEVKEKEAVLKDLEVEFPVTVKNFALKLGIKSSDLIQKLIKKNIFASINHNLDDVTINAIAAEYGYKVHRPPTAEEVLFQDHHQVVDKTKLVPRPPVVTLMGHVDHGKTSLLDYIRKTKVTEKEAGGITQHIGAYEVMINKKAVTFLDTPGHEAFTAMRARGANAADIIVLVVAADDGVMPQTKEAVDHAKAAGVPIVVAINKCDLPSISVDKVKKQLCGMQLISEDMGGKTVTAKVSAKTGDGVDNLLEMLLLEAELLELKADPTLPASGVVIEGKLSPGQGPTATILVKNGTLRIGDIVLTDSCYGKVKAMINDRGHRVKEAPPSMPVEILGLSGVPYAGETFFTVKDDKKAKELFSSRQDKVREDNLKKTKRITLEDIYARLKDGIVKELKIILKGDVKGSVEAIEQSLGELPAKEIKVNIIHSDVGNINDADAILAMASDAVIIGFNVKIEPKAKETIEKEGIDARIYSIIYEIVADVTAAMEGMLEPISKEVFLGRAIVRQVFVVSKVGKIAGCTIQKGTIARSAIIKVKRSKEVVYEGKISSLKRFKDDVREVAEGFECGIGVDGFNTLREGDVIEAFGIEKVARRLEKA</sequence>
<dbReference type="Pfam" id="PF11987">
    <property type="entry name" value="IF-2"/>
    <property type="match status" value="1"/>
</dbReference>
<feature type="region of interest" description="G-domain" evidence="7">
    <location>
        <begin position="154"/>
        <end position="302"/>
    </location>
</feature>
<dbReference type="Pfam" id="PF00009">
    <property type="entry name" value="GTP_EFTU"/>
    <property type="match status" value="1"/>
</dbReference>
<dbReference type="InterPro" id="IPR005225">
    <property type="entry name" value="Small_GTP-bd"/>
</dbReference>
<dbReference type="FunFam" id="3.40.50.300:FF:000019">
    <property type="entry name" value="Translation initiation factor IF-2"/>
    <property type="match status" value="1"/>
</dbReference>
<evidence type="ECO:0000256" key="4">
    <source>
        <dbReference type="ARBA" id="ARBA00022741"/>
    </source>
</evidence>
<dbReference type="GO" id="GO:0003743">
    <property type="term" value="F:translation initiation factor activity"/>
    <property type="evidence" value="ECO:0007669"/>
    <property type="project" value="UniProtKB-UniRule"/>
</dbReference>
<dbReference type="Proteomes" id="UP000230052">
    <property type="component" value="Unassembled WGS sequence"/>
</dbReference>
<dbReference type="InterPro" id="IPR000795">
    <property type="entry name" value="T_Tr_GTP-bd_dom"/>
</dbReference>
<dbReference type="PROSITE" id="PS51722">
    <property type="entry name" value="G_TR_2"/>
    <property type="match status" value="1"/>
</dbReference>
<evidence type="ECO:0000313" key="11">
    <source>
        <dbReference type="Proteomes" id="UP000230052"/>
    </source>
</evidence>
<dbReference type="Gene3D" id="3.40.50.10050">
    <property type="entry name" value="Translation initiation factor IF- 2, domain 3"/>
    <property type="match status" value="1"/>
</dbReference>
<comment type="function">
    <text evidence="7 8">One of the essential components for the initiation of protein synthesis. Protects formylmethionyl-tRNA from spontaneous hydrolysis and promotes its binding to the 30S ribosomal subunits. Also involved in the hydrolysis of GTP during the formation of the 70S ribosomal complex.</text>
</comment>
<reference evidence="10 11" key="1">
    <citation type="submission" date="2017-09" db="EMBL/GenBank/DDBJ databases">
        <title>Depth-based differentiation of microbial function through sediment-hosted aquifers and enrichment of novel symbionts in the deep terrestrial subsurface.</title>
        <authorList>
            <person name="Probst A.J."/>
            <person name="Ladd B."/>
            <person name="Jarett J.K."/>
            <person name="Geller-Mcgrath D.E."/>
            <person name="Sieber C.M."/>
            <person name="Emerson J.B."/>
            <person name="Anantharaman K."/>
            <person name="Thomas B.C."/>
            <person name="Malmstrom R."/>
            <person name="Stieglmeier M."/>
            <person name="Klingl A."/>
            <person name="Woyke T."/>
            <person name="Ryan C.M."/>
            <person name="Banfield J.F."/>
        </authorList>
    </citation>
    <scope>NUCLEOTIDE SEQUENCE [LARGE SCALE GENOMIC DNA]</scope>
    <source>
        <strain evidence="10">CG07_land_8_20_14_0_80_42_15</strain>
    </source>
</reference>
<evidence type="ECO:0000256" key="2">
    <source>
        <dbReference type="ARBA" id="ARBA00020675"/>
    </source>
</evidence>
<dbReference type="Gene3D" id="1.10.10.2480">
    <property type="match status" value="1"/>
</dbReference>
<keyword evidence="3 7" id="KW-0396">Initiation factor</keyword>
<dbReference type="GO" id="GO:0003924">
    <property type="term" value="F:GTPase activity"/>
    <property type="evidence" value="ECO:0007669"/>
    <property type="project" value="UniProtKB-UniRule"/>
</dbReference>
<dbReference type="Pfam" id="PF04760">
    <property type="entry name" value="IF2_N"/>
    <property type="match status" value="2"/>
</dbReference>
<name>A0A2J0KU46_9BACT</name>
<dbReference type="NCBIfam" id="TIGR00231">
    <property type="entry name" value="small_GTP"/>
    <property type="match status" value="1"/>
</dbReference>
<feature type="binding site" evidence="7">
    <location>
        <begin position="160"/>
        <end position="167"/>
    </location>
    <ligand>
        <name>GTP</name>
        <dbReference type="ChEBI" id="CHEBI:37565"/>
    </ligand>
</feature>
<dbReference type="InterPro" id="IPR044145">
    <property type="entry name" value="IF2_II"/>
</dbReference>
<dbReference type="InterPro" id="IPR006847">
    <property type="entry name" value="IF2_N"/>
</dbReference>
<dbReference type="GO" id="GO:0005525">
    <property type="term" value="F:GTP binding"/>
    <property type="evidence" value="ECO:0007669"/>
    <property type="project" value="UniProtKB-KW"/>
</dbReference>
<dbReference type="InterPro" id="IPR023115">
    <property type="entry name" value="TIF_IF2_dom3"/>
</dbReference>
<dbReference type="SUPFAM" id="SSF52156">
    <property type="entry name" value="Initiation factor IF2/eIF5b, domain 3"/>
    <property type="match status" value="1"/>
</dbReference>
<dbReference type="SUPFAM" id="SSF52540">
    <property type="entry name" value="P-loop containing nucleoside triphosphate hydrolases"/>
    <property type="match status" value="1"/>
</dbReference>
<dbReference type="InterPro" id="IPR009000">
    <property type="entry name" value="Transl_B-barrel_sf"/>
</dbReference>
<dbReference type="FunFam" id="2.40.30.10:FF:000008">
    <property type="entry name" value="Translation initiation factor IF-2"/>
    <property type="match status" value="1"/>
</dbReference>
<feature type="binding site" evidence="7">
    <location>
        <begin position="260"/>
        <end position="263"/>
    </location>
    <ligand>
        <name>GTP</name>
        <dbReference type="ChEBI" id="CHEBI:37565"/>
    </ligand>
</feature>
<dbReference type="PANTHER" id="PTHR43381">
    <property type="entry name" value="TRANSLATION INITIATION FACTOR IF-2-RELATED"/>
    <property type="match status" value="1"/>
</dbReference>
<dbReference type="PROSITE" id="PS01176">
    <property type="entry name" value="IF2"/>
    <property type="match status" value="1"/>
</dbReference>
<dbReference type="InterPro" id="IPR036925">
    <property type="entry name" value="TIF_IF2_dom3_sf"/>
</dbReference>
<dbReference type="InterPro" id="IPR053905">
    <property type="entry name" value="EF-G-like_DII"/>
</dbReference>
<dbReference type="HAMAP" id="MF_00100_B">
    <property type="entry name" value="IF_2_B"/>
    <property type="match status" value="1"/>
</dbReference>
<keyword evidence="7" id="KW-0963">Cytoplasm</keyword>
<dbReference type="CDD" id="cd03692">
    <property type="entry name" value="mtIF2_IVc"/>
    <property type="match status" value="1"/>
</dbReference>
<dbReference type="AlphaFoldDB" id="A0A2J0KU46"/>
<keyword evidence="6 7" id="KW-0342">GTP-binding</keyword>
<dbReference type="NCBIfam" id="TIGR00487">
    <property type="entry name" value="IF-2"/>
    <property type="match status" value="1"/>
</dbReference>
<evidence type="ECO:0000256" key="3">
    <source>
        <dbReference type="ARBA" id="ARBA00022540"/>
    </source>
</evidence>
<comment type="caution">
    <text evidence="10">The sequence shown here is derived from an EMBL/GenBank/DDBJ whole genome shotgun (WGS) entry which is preliminary data.</text>
</comment>
<feature type="binding site" evidence="7">
    <location>
        <begin position="206"/>
        <end position="210"/>
    </location>
    <ligand>
        <name>GTP</name>
        <dbReference type="ChEBI" id="CHEBI:37565"/>
    </ligand>
</feature>
<evidence type="ECO:0000256" key="6">
    <source>
        <dbReference type="ARBA" id="ARBA00023134"/>
    </source>
</evidence>
<evidence type="ECO:0000259" key="9">
    <source>
        <dbReference type="PROSITE" id="PS51722"/>
    </source>
</evidence>
<organism evidence="10 11">
    <name type="scientific">Candidatus Aquitaenariimonas noxiae</name>
    <dbReference type="NCBI Taxonomy" id="1974741"/>
    <lineage>
        <taxon>Bacteria</taxon>
        <taxon>Pseudomonadati</taxon>
        <taxon>Candidatus Omnitrophota</taxon>
        <taxon>Candidatus Aquitaenariimonas</taxon>
    </lineage>
</organism>
<evidence type="ECO:0000256" key="7">
    <source>
        <dbReference type="HAMAP-Rule" id="MF_00100"/>
    </source>
</evidence>
<gene>
    <name evidence="7" type="primary">infB</name>
    <name evidence="10" type="ORF">COS99_02750</name>
</gene>
<dbReference type="EMBL" id="PEWV01000025">
    <property type="protein sequence ID" value="PIU42008.1"/>
    <property type="molecule type" value="Genomic_DNA"/>
</dbReference>
<dbReference type="FunFam" id="2.40.30.10:FF:000007">
    <property type="entry name" value="Translation initiation factor IF-2"/>
    <property type="match status" value="1"/>
</dbReference>
<dbReference type="CDD" id="cd01887">
    <property type="entry name" value="IF2_eIF5B"/>
    <property type="match status" value="1"/>
</dbReference>
<comment type="similarity">
    <text evidence="1 7 8">Belongs to the TRAFAC class translation factor GTPase superfamily. Classic translation factor GTPase family. IF-2 subfamily.</text>
</comment>
<dbReference type="GO" id="GO:0005829">
    <property type="term" value="C:cytosol"/>
    <property type="evidence" value="ECO:0007669"/>
    <property type="project" value="TreeGrafter"/>
</dbReference>
<dbReference type="InterPro" id="IPR015760">
    <property type="entry name" value="TIF_IF2"/>
</dbReference>
<accession>A0A2J0KU46</accession>
<dbReference type="PANTHER" id="PTHR43381:SF5">
    <property type="entry name" value="TR-TYPE G DOMAIN-CONTAINING PROTEIN"/>
    <property type="match status" value="1"/>
</dbReference>
<evidence type="ECO:0000313" key="10">
    <source>
        <dbReference type="EMBL" id="PIU42008.1"/>
    </source>
</evidence>
<comment type="subcellular location">
    <subcellularLocation>
        <location evidence="7">Cytoplasm</location>
    </subcellularLocation>
</comment>
<dbReference type="InterPro" id="IPR000178">
    <property type="entry name" value="TF_IF2_bacterial-like"/>
</dbReference>
<protein>
    <recommendedName>
        <fullName evidence="2 7">Translation initiation factor IF-2</fullName>
    </recommendedName>
</protein>
<dbReference type="Pfam" id="PF22042">
    <property type="entry name" value="EF-G_D2"/>
    <property type="match status" value="1"/>
</dbReference>